<reference evidence="1 2" key="1">
    <citation type="submission" date="2021-04" db="EMBL/GenBank/DDBJ databases">
        <title>Genome analysis of Polyangium sp.</title>
        <authorList>
            <person name="Li Y."/>
            <person name="Wang J."/>
        </authorList>
    </citation>
    <scope>NUCLEOTIDE SEQUENCE [LARGE SCALE GENOMIC DNA]</scope>
    <source>
        <strain evidence="1 2">SDU14</strain>
    </source>
</reference>
<evidence type="ECO:0000313" key="1">
    <source>
        <dbReference type="EMBL" id="MDC3981065.1"/>
    </source>
</evidence>
<protein>
    <submittedName>
        <fullName evidence="1">Uncharacterized protein</fullName>
    </submittedName>
</protein>
<dbReference type="EMBL" id="JAGTJJ010000003">
    <property type="protein sequence ID" value="MDC3981065.1"/>
    <property type="molecule type" value="Genomic_DNA"/>
</dbReference>
<keyword evidence="2" id="KW-1185">Reference proteome</keyword>
<comment type="caution">
    <text evidence="1">The sequence shown here is derived from an EMBL/GenBank/DDBJ whole genome shotgun (WGS) entry which is preliminary data.</text>
</comment>
<organism evidence="1 2">
    <name type="scientific">Polyangium jinanense</name>
    <dbReference type="NCBI Taxonomy" id="2829994"/>
    <lineage>
        <taxon>Bacteria</taxon>
        <taxon>Pseudomonadati</taxon>
        <taxon>Myxococcota</taxon>
        <taxon>Polyangia</taxon>
        <taxon>Polyangiales</taxon>
        <taxon>Polyangiaceae</taxon>
        <taxon>Polyangium</taxon>
    </lineage>
</organism>
<dbReference type="AlphaFoldDB" id="A0A9X4ASF0"/>
<name>A0A9X4ASF0_9BACT</name>
<dbReference type="Proteomes" id="UP001151081">
    <property type="component" value="Unassembled WGS sequence"/>
</dbReference>
<proteinExistence type="predicted"/>
<gene>
    <name evidence="1" type="ORF">KEG57_11185</name>
</gene>
<dbReference type="RefSeq" id="WP_272419727.1">
    <property type="nucleotide sequence ID" value="NZ_JAGTJJ010000003.1"/>
</dbReference>
<sequence length="203" mass="22912">MRITSQADAERFLRATQAGAEFGFKLSHTSSWLEYLQLLLKEAATWCAMRIDHLSPKDCFRQETVRPRVLPRDRWDCVRDIAYNRRRALEGRRIALPSAHEGRLLVYFPDLDLADGAAEVASNGFFDVNNAPPYGSWVAYFEDNDAEASSRSILLSWVPDAFIPLADAGVQVNPEGCIVWLDELASPLRQAVVYVGFNYRCPA</sequence>
<evidence type="ECO:0000313" key="2">
    <source>
        <dbReference type="Proteomes" id="UP001151081"/>
    </source>
</evidence>
<accession>A0A9X4ASF0</accession>